<evidence type="ECO:0000256" key="1">
    <source>
        <dbReference type="ARBA" id="ARBA00004141"/>
    </source>
</evidence>
<evidence type="ECO:0000256" key="4">
    <source>
        <dbReference type="ARBA" id="ARBA00022989"/>
    </source>
</evidence>
<feature type="transmembrane region" description="Helical" evidence="6">
    <location>
        <begin position="53"/>
        <end position="73"/>
    </location>
</feature>
<evidence type="ECO:0000256" key="2">
    <source>
        <dbReference type="ARBA" id="ARBA00009190"/>
    </source>
</evidence>
<dbReference type="GO" id="GO:0005794">
    <property type="term" value="C:Golgi apparatus"/>
    <property type="evidence" value="ECO:0007669"/>
    <property type="project" value="TreeGrafter"/>
</dbReference>
<comment type="caution">
    <text evidence="6">Lacks conserved residue(s) required for the propagation of feature annotation.</text>
</comment>
<keyword evidence="8" id="KW-1185">Reference proteome</keyword>
<dbReference type="GO" id="GO:0032472">
    <property type="term" value="P:Golgi calcium ion transport"/>
    <property type="evidence" value="ECO:0007669"/>
    <property type="project" value="TreeGrafter"/>
</dbReference>
<reference evidence="7" key="2">
    <citation type="submission" date="2025-08" db="UniProtKB">
        <authorList>
            <consortium name="Ensembl"/>
        </authorList>
    </citation>
    <scope>IDENTIFICATION</scope>
</reference>
<dbReference type="GO" id="GO:0032468">
    <property type="term" value="P:Golgi calcium ion homeostasis"/>
    <property type="evidence" value="ECO:0007669"/>
    <property type="project" value="TreeGrafter"/>
</dbReference>
<accession>A0A8C2TJF8</accession>
<dbReference type="GO" id="GO:0016020">
    <property type="term" value="C:membrane"/>
    <property type="evidence" value="ECO:0007669"/>
    <property type="project" value="UniProtKB-SubCell"/>
</dbReference>
<dbReference type="Pfam" id="PF01169">
    <property type="entry name" value="GDT1"/>
    <property type="match status" value="1"/>
</dbReference>
<evidence type="ECO:0000256" key="5">
    <source>
        <dbReference type="ARBA" id="ARBA00023136"/>
    </source>
</evidence>
<protein>
    <recommendedName>
        <fullName evidence="6">GDT1 family protein</fullName>
    </recommendedName>
</protein>
<reference evidence="7" key="1">
    <citation type="submission" date="2015-11" db="EMBL/GenBank/DDBJ databases">
        <authorList>
            <consortium name="International Coturnix japonica Genome Analysis Consortium"/>
            <person name="Warren W."/>
            <person name="Burt D.W."/>
            <person name="Antin P.B."/>
            <person name="Lanford R."/>
            <person name="Gros J."/>
            <person name="Wilson R.K."/>
        </authorList>
    </citation>
    <scope>NUCLEOTIDE SEQUENCE [LARGE SCALE GENOMIC DNA]</scope>
</reference>
<dbReference type="GO" id="GO:0015085">
    <property type="term" value="F:calcium ion transmembrane transporter activity"/>
    <property type="evidence" value="ECO:0007669"/>
    <property type="project" value="TreeGrafter"/>
</dbReference>
<evidence type="ECO:0000313" key="7">
    <source>
        <dbReference type="Ensembl" id="ENSCJPP00005012556.1"/>
    </source>
</evidence>
<evidence type="ECO:0000256" key="6">
    <source>
        <dbReference type="RuleBase" id="RU365102"/>
    </source>
</evidence>
<dbReference type="Ensembl" id="ENSCJPT00005018171.1">
    <property type="protein sequence ID" value="ENSCJPP00005012556.1"/>
    <property type="gene ID" value="ENSCJPG00005010678.1"/>
</dbReference>
<feature type="transmembrane region" description="Helical" evidence="6">
    <location>
        <begin position="85"/>
        <end position="104"/>
    </location>
</feature>
<reference evidence="7" key="3">
    <citation type="submission" date="2025-09" db="UniProtKB">
        <authorList>
            <consortium name="Ensembl"/>
        </authorList>
    </citation>
    <scope>IDENTIFICATION</scope>
</reference>
<comment type="similarity">
    <text evidence="2 6">Belongs to the GDT1 family.</text>
</comment>
<evidence type="ECO:0000256" key="3">
    <source>
        <dbReference type="ARBA" id="ARBA00022692"/>
    </source>
</evidence>
<name>A0A8C2TJF8_COTJA</name>
<dbReference type="PANTHER" id="PTHR12608:SF1">
    <property type="entry name" value="TRANSMEMBRANE PROTEIN 165"/>
    <property type="match status" value="1"/>
</dbReference>
<keyword evidence="3 6" id="KW-0812">Transmembrane</keyword>
<dbReference type="InterPro" id="IPR001727">
    <property type="entry name" value="GDT1-like"/>
</dbReference>
<dbReference type="Proteomes" id="UP000694412">
    <property type="component" value="Chromosome 4"/>
</dbReference>
<organism evidence="7 8">
    <name type="scientific">Coturnix japonica</name>
    <name type="common">Japanese quail</name>
    <name type="synonym">Coturnix coturnix japonica</name>
    <dbReference type="NCBI Taxonomy" id="93934"/>
    <lineage>
        <taxon>Eukaryota</taxon>
        <taxon>Metazoa</taxon>
        <taxon>Chordata</taxon>
        <taxon>Craniata</taxon>
        <taxon>Vertebrata</taxon>
        <taxon>Euteleostomi</taxon>
        <taxon>Archelosauria</taxon>
        <taxon>Archosauria</taxon>
        <taxon>Dinosauria</taxon>
        <taxon>Saurischia</taxon>
        <taxon>Theropoda</taxon>
        <taxon>Coelurosauria</taxon>
        <taxon>Aves</taxon>
        <taxon>Neognathae</taxon>
        <taxon>Galloanserae</taxon>
        <taxon>Galliformes</taxon>
        <taxon>Phasianidae</taxon>
        <taxon>Perdicinae</taxon>
        <taxon>Coturnix</taxon>
    </lineage>
</organism>
<keyword evidence="4 6" id="KW-1133">Transmembrane helix</keyword>
<dbReference type="AlphaFoldDB" id="A0A8C2TJF8"/>
<dbReference type="GO" id="GO:0005384">
    <property type="term" value="F:manganese ion transmembrane transporter activity"/>
    <property type="evidence" value="ECO:0007669"/>
    <property type="project" value="TreeGrafter"/>
</dbReference>
<dbReference type="GeneTree" id="ENSGT00390000005261"/>
<evidence type="ECO:0000313" key="8">
    <source>
        <dbReference type="Proteomes" id="UP000694412"/>
    </source>
</evidence>
<comment type="subcellular location">
    <subcellularLocation>
        <location evidence="1 6">Membrane</location>
        <topology evidence="1 6">Multi-pass membrane protein</topology>
    </subcellularLocation>
</comment>
<keyword evidence="5 6" id="KW-0472">Membrane</keyword>
<proteinExistence type="inferred from homology"/>
<sequence>MAAITKSNTTNVVSWMEAAMWMLFQQAIPDLTSRFSIALMFPFPSVFSPQDPYGVAVGGTVGHCLCTGLAVIGGRMIAQKISVRTVTIIGGIVFLAFAFSALFISPDSGF</sequence>
<dbReference type="PANTHER" id="PTHR12608">
    <property type="entry name" value="TRANSMEMBRANE PROTEIN HTP-1 RELATED"/>
    <property type="match status" value="1"/>
</dbReference>